<feature type="region of interest" description="Disordered" evidence="1">
    <location>
        <begin position="1"/>
        <end position="45"/>
    </location>
</feature>
<feature type="compositionally biased region" description="Pro residues" evidence="1">
    <location>
        <begin position="1"/>
        <end position="10"/>
    </location>
</feature>
<reference evidence="2 3" key="1">
    <citation type="submission" date="2019-01" db="EMBL/GenBank/DDBJ databases">
        <title>Genome Assembly of Collichthys lucidus.</title>
        <authorList>
            <person name="Cai M."/>
            <person name="Xiao S."/>
        </authorList>
    </citation>
    <scope>NUCLEOTIDE SEQUENCE [LARGE SCALE GENOMIC DNA]</scope>
    <source>
        <strain evidence="2">JT15FE1705JMU</strain>
        <tissue evidence="2">Muscle</tissue>
    </source>
</reference>
<gene>
    <name evidence="2" type="ORF">D9C73_004650</name>
</gene>
<keyword evidence="3" id="KW-1185">Reference proteome</keyword>
<evidence type="ECO:0000313" key="2">
    <source>
        <dbReference type="EMBL" id="TKS71898.1"/>
    </source>
</evidence>
<evidence type="ECO:0000313" key="3">
    <source>
        <dbReference type="Proteomes" id="UP000298787"/>
    </source>
</evidence>
<organism evidence="2 3">
    <name type="scientific">Collichthys lucidus</name>
    <name type="common">Big head croaker</name>
    <name type="synonym">Sciaena lucida</name>
    <dbReference type="NCBI Taxonomy" id="240159"/>
    <lineage>
        <taxon>Eukaryota</taxon>
        <taxon>Metazoa</taxon>
        <taxon>Chordata</taxon>
        <taxon>Craniata</taxon>
        <taxon>Vertebrata</taxon>
        <taxon>Euteleostomi</taxon>
        <taxon>Actinopterygii</taxon>
        <taxon>Neopterygii</taxon>
        <taxon>Teleostei</taxon>
        <taxon>Neoteleostei</taxon>
        <taxon>Acanthomorphata</taxon>
        <taxon>Eupercaria</taxon>
        <taxon>Sciaenidae</taxon>
        <taxon>Collichthys</taxon>
    </lineage>
</organism>
<dbReference type="STRING" id="240159.A0A4U5UD01"/>
<dbReference type="AlphaFoldDB" id="A0A4U5UD01"/>
<proteinExistence type="predicted"/>
<name>A0A4U5UD01_COLLU</name>
<feature type="region of interest" description="Disordered" evidence="1">
    <location>
        <begin position="92"/>
        <end position="121"/>
    </location>
</feature>
<dbReference type="EMBL" id="CM014082">
    <property type="protein sequence ID" value="TKS71898.1"/>
    <property type="molecule type" value="Genomic_DNA"/>
</dbReference>
<sequence>MLEPTRPLPTLPSRRTHSTSERKHSRPARPPGDRPALPGNGKPNICDGNFNTVAFFRREMFVFKAKTNSTGLIAQNGRVQVEKQKVSIKSTLSEEDAGGMDTTGSITGSIPIGAGRAKNAC</sequence>
<evidence type="ECO:0000256" key="1">
    <source>
        <dbReference type="SAM" id="MobiDB-lite"/>
    </source>
</evidence>
<dbReference type="Proteomes" id="UP000298787">
    <property type="component" value="Chromosome 5"/>
</dbReference>
<protein>
    <submittedName>
        <fullName evidence="2">Matrix metalloproteinase-16</fullName>
    </submittedName>
</protein>
<accession>A0A4U5UD01</accession>